<organism evidence="6 7">
    <name type="scientific">Ceratina calcarata</name>
    <dbReference type="NCBI Taxonomy" id="156304"/>
    <lineage>
        <taxon>Eukaryota</taxon>
        <taxon>Metazoa</taxon>
        <taxon>Ecdysozoa</taxon>
        <taxon>Arthropoda</taxon>
        <taxon>Hexapoda</taxon>
        <taxon>Insecta</taxon>
        <taxon>Pterygota</taxon>
        <taxon>Neoptera</taxon>
        <taxon>Endopterygota</taxon>
        <taxon>Hymenoptera</taxon>
        <taxon>Apocrita</taxon>
        <taxon>Aculeata</taxon>
        <taxon>Apoidea</taxon>
        <taxon>Anthophila</taxon>
        <taxon>Apidae</taxon>
        <taxon>Ceratina</taxon>
        <taxon>Zadontomerus</taxon>
    </lineage>
</organism>
<dbReference type="InterPro" id="IPR036898">
    <property type="entry name" value="RNA_pol_Rpb7-like_N_sf"/>
</dbReference>
<dbReference type="RefSeq" id="XP_017889559.1">
    <property type="nucleotide sequence ID" value="XM_018034070.2"/>
</dbReference>
<dbReference type="CTD" id="221830"/>
<keyword evidence="6" id="KW-1185">Reference proteome</keyword>
<feature type="compositionally biased region" description="Basic and acidic residues" evidence="5">
    <location>
        <begin position="239"/>
        <end position="254"/>
    </location>
</feature>
<keyword evidence="4" id="KW-0539">Nucleus</keyword>
<dbReference type="PANTHER" id="PTHR12709">
    <property type="entry name" value="DNA-DIRECTED RNA POLYMERASE II, III"/>
    <property type="match status" value="1"/>
</dbReference>
<evidence type="ECO:0000256" key="3">
    <source>
        <dbReference type="ARBA" id="ARBA00023163"/>
    </source>
</evidence>
<dbReference type="InterPro" id="IPR045113">
    <property type="entry name" value="Rpb7-like"/>
</dbReference>
<evidence type="ECO:0000256" key="5">
    <source>
        <dbReference type="SAM" id="MobiDB-lite"/>
    </source>
</evidence>
<evidence type="ECO:0000313" key="6">
    <source>
        <dbReference type="Proteomes" id="UP000694925"/>
    </source>
</evidence>
<dbReference type="PANTHER" id="PTHR12709:SF5">
    <property type="entry name" value="DNA-DIRECTED RNA POLYMERASE I SUBUNIT RPA43"/>
    <property type="match status" value="1"/>
</dbReference>
<comment type="subcellular location">
    <subcellularLocation>
        <location evidence="1">Nucleus</location>
    </subcellularLocation>
</comment>
<evidence type="ECO:0000256" key="4">
    <source>
        <dbReference type="ARBA" id="ARBA00023242"/>
    </source>
</evidence>
<protein>
    <submittedName>
        <fullName evidence="7">Uncharacterized protein LOC108630656</fullName>
    </submittedName>
</protein>
<name>A0AAJ7JBJ3_9HYME</name>
<evidence type="ECO:0000313" key="7">
    <source>
        <dbReference type="RefSeq" id="XP_017889559.1"/>
    </source>
</evidence>
<dbReference type="GO" id="GO:0006352">
    <property type="term" value="P:DNA-templated transcription initiation"/>
    <property type="evidence" value="ECO:0007669"/>
    <property type="project" value="InterPro"/>
</dbReference>
<dbReference type="GO" id="GO:0005736">
    <property type="term" value="C:RNA polymerase I complex"/>
    <property type="evidence" value="ECO:0007669"/>
    <property type="project" value="TreeGrafter"/>
</dbReference>
<feature type="compositionally biased region" description="Basic and acidic residues" evidence="5">
    <location>
        <begin position="497"/>
        <end position="511"/>
    </location>
</feature>
<feature type="compositionally biased region" description="Polar residues" evidence="5">
    <location>
        <begin position="581"/>
        <end position="591"/>
    </location>
</feature>
<dbReference type="GO" id="GO:0006362">
    <property type="term" value="P:transcription elongation by RNA polymerase I"/>
    <property type="evidence" value="ECO:0007669"/>
    <property type="project" value="TreeGrafter"/>
</dbReference>
<feature type="compositionally biased region" description="Basic and acidic residues" evidence="5">
    <location>
        <begin position="324"/>
        <end position="336"/>
    </location>
</feature>
<sequence length="685" mass="78072">MRFKTYTGITWSVLELTGLLEDEDSRVYFEKFRKHIGLHPFHMTNLNAALNEILSSNLNSYDHDIQGFLLAYKNPKLLTPLGDVFYDTCFIHVDIEADFYVFRPEVGCTLRGIVNKKGLDHIGLLVHKAFNVSIPKLDDEENWPGDNVEIGQEVRCVVKLLDFTSKLPFIRGVLDPDEYLRGCRLTPKSVNKRKKAEKSVNKVTDKSAKKHTHFATDSEGSSNDQGKEQVVQRKKSKRKSEQEEPVDHTDEPNEKKKKKSKKHDKKVKEPNESTTRVKLETAYNSVNGDLMSTEETEESTSSGIEVKKKIRARNSRGSIDNDGSESRIDVKSEIKTKIKVQSSQSSVDEDNDDRNSIKRSSKKISKTLSSVDSKDSIRNIKFEPRAVDNDVEVTEENIVERKPKIKLSSLEQNRFVDVDGSPADFRTEKNRKSSKKIKRELFSDIDVHDLSDSVQGTPKKRHKKDKLKSEVSESEAGNSNVDEASIKKGSRKSNGLDFEHTSRYIKIKKETVTSSTENIADEDVNDRAVEETEEATPTKKKSKKHSRTIPIDTRNIKVEPGFQDVIVKVEPNDDYEENTHVDQVTENVSKSNSKKKHRTHVDDVADDNIINAENNVKQSKKTKRKTMDETDLNNSDINLRSPEKKKKRHSKSSSNKEESGDRESGVEPSFDFRDVKIKKERFTDS</sequence>
<keyword evidence="3" id="KW-0804">Transcription</keyword>
<feature type="compositionally biased region" description="Basic residues" evidence="5">
    <location>
        <begin position="538"/>
        <end position="547"/>
    </location>
</feature>
<feature type="compositionally biased region" description="Basic and acidic residues" evidence="5">
    <location>
        <begin position="197"/>
        <end position="207"/>
    </location>
</feature>
<feature type="compositionally biased region" description="Basic residues" evidence="5">
    <location>
        <begin position="255"/>
        <end position="265"/>
    </location>
</feature>
<reference evidence="7" key="1">
    <citation type="submission" date="2025-08" db="UniProtKB">
        <authorList>
            <consortium name="RefSeq"/>
        </authorList>
    </citation>
    <scope>IDENTIFICATION</scope>
    <source>
        <tissue evidence="7">Whole body</tissue>
    </source>
</reference>
<accession>A0AAJ7JBJ3</accession>
<evidence type="ECO:0000256" key="1">
    <source>
        <dbReference type="ARBA" id="ARBA00004123"/>
    </source>
</evidence>
<proteinExistence type="predicted"/>
<dbReference type="Proteomes" id="UP000694925">
    <property type="component" value="Unplaced"/>
</dbReference>
<feature type="compositionally biased region" description="Basic and acidic residues" evidence="5">
    <location>
        <begin position="654"/>
        <end position="685"/>
    </location>
</feature>
<evidence type="ECO:0000256" key="2">
    <source>
        <dbReference type="ARBA" id="ARBA00022478"/>
    </source>
</evidence>
<gene>
    <name evidence="7" type="primary">LOC108630656</name>
</gene>
<dbReference type="AlphaFoldDB" id="A0AAJ7JBJ3"/>
<feature type="region of interest" description="Disordered" evidence="5">
    <location>
        <begin position="447"/>
        <end position="552"/>
    </location>
</feature>
<feature type="region of interest" description="Disordered" evidence="5">
    <location>
        <begin position="190"/>
        <end position="377"/>
    </location>
</feature>
<dbReference type="Gene3D" id="3.30.1490.120">
    <property type="entry name" value="RNA polymerase Rpb7-like, N-terminal domain"/>
    <property type="match status" value="1"/>
</dbReference>
<dbReference type="Gene3D" id="2.40.50.1060">
    <property type="match status" value="1"/>
</dbReference>
<dbReference type="GeneID" id="108630656"/>
<feature type="region of interest" description="Disordered" evidence="5">
    <location>
        <begin position="569"/>
        <end position="685"/>
    </location>
</feature>
<dbReference type="KEGG" id="ccal:108630656"/>
<feature type="compositionally biased region" description="Basic and acidic residues" evidence="5">
    <location>
        <begin position="266"/>
        <end position="279"/>
    </location>
</feature>
<keyword evidence="2" id="KW-0240">DNA-directed RNA polymerase</keyword>